<dbReference type="EMBL" id="JADIMK010000058">
    <property type="protein sequence ID" value="MBO8455845.1"/>
    <property type="molecule type" value="Genomic_DNA"/>
</dbReference>
<comment type="caution">
    <text evidence="2">The sequence shown here is derived from an EMBL/GenBank/DDBJ whole genome shotgun (WGS) entry which is preliminary data.</text>
</comment>
<evidence type="ECO:0000256" key="1">
    <source>
        <dbReference type="SAM" id="MobiDB-lite"/>
    </source>
</evidence>
<sequence>MYSLKERKTISRQIADPGKIDIYRQMLSRHRCKLSGTIIRDRRQLAETLVYALLGYCSVGDIVTACIPGTATAAEPVSESPSDARRPPEQRKTRNKFDEYPAIRWKNLDNPVIRTADSIYSDRIRCWSLLKELEQQMEDETDRSMIAEYVDLSVRLELCFDELRSLNDKGTFLGLHPFITMKSEKERIDALLRTDPEKYFEERKNVEMNIARYSSYLKSPKYDEPKKKKFREFLEKFRAMLNLYKDRLAESMKNLRT</sequence>
<accession>A0A9D9HL48</accession>
<reference evidence="2" key="2">
    <citation type="journal article" date="2021" name="PeerJ">
        <title>Extensive microbial diversity within the chicken gut microbiome revealed by metagenomics and culture.</title>
        <authorList>
            <person name="Gilroy R."/>
            <person name="Ravi A."/>
            <person name="Getino M."/>
            <person name="Pursley I."/>
            <person name="Horton D.L."/>
            <person name="Alikhan N.F."/>
            <person name="Baker D."/>
            <person name="Gharbi K."/>
            <person name="Hall N."/>
            <person name="Watson M."/>
            <person name="Adriaenssens E.M."/>
            <person name="Foster-Nyarko E."/>
            <person name="Jarju S."/>
            <person name="Secka A."/>
            <person name="Antonio M."/>
            <person name="Oren A."/>
            <person name="Chaudhuri R.R."/>
            <person name="La Ragione R."/>
            <person name="Hildebrand F."/>
            <person name="Pallen M.J."/>
        </authorList>
    </citation>
    <scope>NUCLEOTIDE SEQUENCE</scope>
    <source>
        <strain evidence="2">B1-3475</strain>
    </source>
</reference>
<proteinExistence type="predicted"/>
<protein>
    <submittedName>
        <fullName evidence="2">Uncharacterized protein</fullName>
    </submittedName>
</protein>
<gene>
    <name evidence="2" type="ORF">IAC08_05525</name>
</gene>
<feature type="compositionally biased region" description="Basic and acidic residues" evidence="1">
    <location>
        <begin position="82"/>
        <end position="93"/>
    </location>
</feature>
<evidence type="ECO:0000313" key="3">
    <source>
        <dbReference type="Proteomes" id="UP000823617"/>
    </source>
</evidence>
<name>A0A9D9HL48_9BACT</name>
<evidence type="ECO:0000313" key="2">
    <source>
        <dbReference type="EMBL" id="MBO8455845.1"/>
    </source>
</evidence>
<feature type="region of interest" description="Disordered" evidence="1">
    <location>
        <begin position="73"/>
        <end position="93"/>
    </location>
</feature>
<dbReference type="AlphaFoldDB" id="A0A9D9HL48"/>
<dbReference type="Proteomes" id="UP000823617">
    <property type="component" value="Unassembled WGS sequence"/>
</dbReference>
<organism evidence="2 3">
    <name type="scientific">Candidatus Cryptobacteroides intestinigallinarum</name>
    <dbReference type="NCBI Taxonomy" id="2840767"/>
    <lineage>
        <taxon>Bacteria</taxon>
        <taxon>Pseudomonadati</taxon>
        <taxon>Bacteroidota</taxon>
        <taxon>Bacteroidia</taxon>
        <taxon>Bacteroidales</taxon>
        <taxon>Candidatus Cryptobacteroides</taxon>
    </lineage>
</organism>
<reference evidence="2" key="1">
    <citation type="submission" date="2020-10" db="EMBL/GenBank/DDBJ databases">
        <authorList>
            <person name="Gilroy R."/>
        </authorList>
    </citation>
    <scope>NUCLEOTIDE SEQUENCE</scope>
    <source>
        <strain evidence="2">B1-3475</strain>
    </source>
</reference>